<accession>A0A3N2R4V4</accession>
<evidence type="ECO:0000256" key="1">
    <source>
        <dbReference type="ARBA" id="ARBA00022475"/>
    </source>
</evidence>
<keyword evidence="3 7" id="KW-1133">Transmembrane helix</keyword>
<dbReference type="Gene3D" id="3.30.1490.480">
    <property type="entry name" value="Endolytic murein transglycosylase"/>
    <property type="match status" value="1"/>
</dbReference>
<keyword evidence="9" id="KW-1185">Reference proteome</keyword>
<keyword evidence="5 7" id="KW-0456">Lyase</keyword>
<dbReference type="PANTHER" id="PTHR30518">
    <property type="entry name" value="ENDOLYTIC MUREIN TRANSGLYCOSYLASE"/>
    <property type="match status" value="1"/>
</dbReference>
<proteinExistence type="inferred from homology"/>
<keyword evidence="6 7" id="KW-0961">Cell wall biogenesis/degradation</keyword>
<gene>
    <name evidence="7 8" type="primary">mltG</name>
    <name evidence="8" type="ORF">EAT49_08590</name>
</gene>
<evidence type="ECO:0000256" key="3">
    <source>
        <dbReference type="ARBA" id="ARBA00022989"/>
    </source>
</evidence>
<keyword evidence="4 7" id="KW-0472">Membrane</keyword>
<comment type="caution">
    <text evidence="8">The sequence shown here is derived from an EMBL/GenBank/DDBJ whole genome shotgun (WGS) entry which is preliminary data.</text>
</comment>
<evidence type="ECO:0000256" key="7">
    <source>
        <dbReference type="HAMAP-Rule" id="MF_02065"/>
    </source>
</evidence>
<dbReference type="GO" id="GO:0071555">
    <property type="term" value="P:cell wall organization"/>
    <property type="evidence" value="ECO:0007669"/>
    <property type="project" value="UniProtKB-KW"/>
</dbReference>
<dbReference type="HAMAP" id="MF_02065">
    <property type="entry name" value="MltG"/>
    <property type="match status" value="1"/>
</dbReference>
<evidence type="ECO:0000313" key="9">
    <source>
        <dbReference type="Proteomes" id="UP000268016"/>
    </source>
</evidence>
<keyword evidence="1 7" id="KW-1003">Cell membrane</keyword>
<dbReference type="Pfam" id="PF02618">
    <property type="entry name" value="YceG"/>
    <property type="match status" value="1"/>
</dbReference>
<dbReference type="OrthoDB" id="9814591at2"/>
<dbReference type="AlphaFoldDB" id="A0A3N2R4V4"/>
<keyword evidence="7" id="KW-0997">Cell inner membrane</keyword>
<keyword evidence="2 7" id="KW-0812">Transmembrane</keyword>
<evidence type="ECO:0000256" key="4">
    <source>
        <dbReference type="ARBA" id="ARBA00023136"/>
    </source>
</evidence>
<dbReference type="GO" id="GO:0005886">
    <property type="term" value="C:plasma membrane"/>
    <property type="evidence" value="ECO:0007669"/>
    <property type="project" value="UniProtKB-UniRule"/>
</dbReference>
<name>A0A3N2R4V4_9RHOB</name>
<evidence type="ECO:0000256" key="2">
    <source>
        <dbReference type="ARBA" id="ARBA00022692"/>
    </source>
</evidence>
<dbReference type="Gene3D" id="3.30.160.60">
    <property type="entry name" value="Classic Zinc Finger"/>
    <property type="match status" value="1"/>
</dbReference>
<evidence type="ECO:0000256" key="6">
    <source>
        <dbReference type="ARBA" id="ARBA00023316"/>
    </source>
</evidence>
<dbReference type="InterPro" id="IPR003770">
    <property type="entry name" value="MLTG-like"/>
</dbReference>
<protein>
    <recommendedName>
        <fullName evidence="7">Endolytic murein transglycosylase</fullName>
        <ecNumber evidence="7">4.2.2.29</ecNumber>
    </recommendedName>
    <alternativeName>
        <fullName evidence="7">Peptidoglycan lytic transglycosylase</fullName>
    </alternativeName>
    <alternativeName>
        <fullName evidence="7">Peptidoglycan polymerization terminase</fullName>
    </alternativeName>
</protein>
<dbReference type="Proteomes" id="UP000268016">
    <property type="component" value="Unassembled WGS sequence"/>
</dbReference>
<sequence>MWRSIASNALTVFVVGLFLLAGVVIWGTESYEAEGPLEQAVCLQVPRGASMWSVSENLGQKGAVVSPTLFRMGVQYADLGDDLKAGSFLIPERASMAQIAALVTGDGVSTCGTEVIYRVGVNSARVEVRELDPATGEYVELVRFDPVEEAAPDAYIAVKQEADTQYRVALAEGVTSWSIVQALNAIDTLEGAVEEIPEEGWLAPDSYAFAPGDSVAGMLGQMRARQERILAEEWAARADDLPYETPEEALIMASIVEKETGEAEERPQVASVFVNRLRQGWRLQTDPTVIYGVTEGRGVLGRGLRQSELDAETPWNTYRIDGLPPTPIANPGRAAIRAALNPDTTEYFFFVADGTGGHAFSQTLEEHNRNVARWREIEAQQEAANGG</sequence>
<reference evidence="8 9" key="1">
    <citation type="submission" date="2018-10" db="EMBL/GenBank/DDBJ databases">
        <title>Histidinibacterium lentulum gen. nov., sp. nov., a marine bacterium from the culture broth of Picochlorum sp. 122.</title>
        <authorList>
            <person name="Wang G."/>
        </authorList>
    </citation>
    <scope>NUCLEOTIDE SEQUENCE [LARGE SCALE GENOMIC DNA]</scope>
    <source>
        <strain evidence="8 9">B17</strain>
    </source>
</reference>
<dbReference type="EC" id="4.2.2.29" evidence="7"/>
<feature type="site" description="Important for catalytic activity" evidence="7">
    <location>
        <position position="259"/>
    </location>
</feature>
<comment type="function">
    <text evidence="7">Functions as a peptidoglycan terminase that cleaves nascent peptidoglycan strands endolytically to terminate their elongation.</text>
</comment>
<dbReference type="PANTHER" id="PTHR30518:SF2">
    <property type="entry name" value="ENDOLYTIC MUREIN TRANSGLYCOSYLASE"/>
    <property type="match status" value="1"/>
</dbReference>
<organism evidence="8 9">
    <name type="scientific">Histidinibacterium lentulum</name>
    <dbReference type="NCBI Taxonomy" id="2480588"/>
    <lineage>
        <taxon>Bacteria</taxon>
        <taxon>Pseudomonadati</taxon>
        <taxon>Pseudomonadota</taxon>
        <taxon>Alphaproteobacteria</taxon>
        <taxon>Rhodobacterales</taxon>
        <taxon>Paracoccaceae</taxon>
        <taxon>Histidinibacterium</taxon>
    </lineage>
</organism>
<dbReference type="NCBIfam" id="TIGR00247">
    <property type="entry name" value="endolytic transglycosylase MltG"/>
    <property type="match status" value="1"/>
</dbReference>
<comment type="similarity">
    <text evidence="7">Belongs to the transglycosylase MltG family.</text>
</comment>
<dbReference type="GO" id="GO:0008932">
    <property type="term" value="F:lytic endotransglycosylase activity"/>
    <property type="evidence" value="ECO:0007669"/>
    <property type="project" value="UniProtKB-UniRule"/>
</dbReference>
<evidence type="ECO:0000313" key="8">
    <source>
        <dbReference type="EMBL" id="ROU02391.1"/>
    </source>
</evidence>
<comment type="catalytic activity">
    <reaction evidence="7">
        <text>a peptidoglycan chain = a peptidoglycan chain with N-acetyl-1,6-anhydromuramyl-[peptide] at the reducing end + a peptidoglycan chain with N-acetylglucosamine at the non-reducing end.</text>
        <dbReference type="EC" id="4.2.2.29"/>
    </reaction>
</comment>
<dbReference type="RefSeq" id="WP_123641909.1">
    <property type="nucleotide sequence ID" value="NZ_ML119084.1"/>
</dbReference>
<dbReference type="CDD" id="cd08010">
    <property type="entry name" value="MltG_like"/>
    <property type="match status" value="1"/>
</dbReference>
<dbReference type="GO" id="GO:0009252">
    <property type="term" value="P:peptidoglycan biosynthetic process"/>
    <property type="evidence" value="ECO:0007669"/>
    <property type="project" value="UniProtKB-UniRule"/>
</dbReference>
<evidence type="ECO:0000256" key="5">
    <source>
        <dbReference type="ARBA" id="ARBA00023239"/>
    </source>
</evidence>
<dbReference type="EMBL" id="RDRB01000004">
    <property type="protein sequence ID" value="ROU02391.1"/>
    <property type="molecule type" value="Genomic_DNA"/>
</dbReference>